<keyword evidence="1" id="KW-0460">Magnesium</keyword>
<dbReference type="PRINTS" id="PR00377">
    <property type="entry name" value="IMPHPHTASES"/>
</dbReference>
<dbReference type="GO" id="GO:0008441">
    <property type="term" value="F:3'(2'),5'-bisphosphate nucleotidase activity"/>
    <property type="evidence" value="ECO:0007669"/>
    <property type="project" value="TreeGrafter"/>
</dbReference>
<dbReference type="GO" id="GO:0050427">
    <property type="term" value="P:3'-phosphoadenosine 5'-phosphosulfate metabolic process"/>
    <property type="evidence" value="ECO:0007669"/>
    <property type="project" value="TreeGrafter"/>
</dbReference>
<proteinExistence type="predicted"/>
<name>M2U3Y9_9SPHN</name>
<evidence type="ECO:0000313" key="2">
    <source>
        <dbReference type="EMBL" id="EMD82747.1"/>
    </source>
</evidence>
<feature type="binding site" evidence="1">
    <location>
        <position position="78"/>
    </location>
    <ligand>
        <name>Mg(2+)</name>
        <dbReference type="ChEBI" id="CHEBI:18420"/>
        <label>1</label>
        <note>catalytic</note>
    </ligand>
</feature>
<dbReference type="EMBL" id="AMRV01000005">
    <property type="protein sequence ID" value="EMD82747.1"/>
    <property type="molecule type" value="Genomic_DNA"/>
</dbReference>
<dbReference type="AlphaFoldDB" id="M2U3Y9"/>
<dbReference type="Gene3D" id="3.40.190.80">
    <property type="match status" value="1"/>
</dbReference>
<dbReference type="Proteomes" id="UP000011717">
    <property type="component" value="Unassembled WGS sequence"/>
</dbReference>
<accession>M2U3Y9</accession>
<organism evidence="2 3">
    <name type="scientific">Pacificimonas flava</name>
    <dbReference type="NCBI Taxonomy" id="1234595"/>
    <lineage>
        <taxon>Bacteria</taxon>
        <taxon>Pseudomonadati</taxon>
        <taxon>Pseudomonadota</taxon>
        <taxon>Alphaproteobacteria</taxon>
        <taxon>Sphingomonadales</taxon>
        <taxon>Sphingosinicellaceae</taxon>
        <taxon>Pacificimonas</taxon>
    </lineage>
</organism>
<dbReference type="GO" id="GO:0046872">
    <property type="term" value="F:metal ion binding"/>
    <property type="evidence" value="ECO:0007669"/>
    <property type="project" value="UniProtKB-KW"/>
</dbReference>
<gene>
    <name evidence="2" type="ORF">C725_1787</name>
</gene>
<feature type="binding site" evidence="1">
    <location>
        <position position="60"/>
    </location>
    <ligand>
        <name>Mg(2+)</name>
        <dbReference type="ChEBI" id="CHEBI:18420"/>
        <label>1</label>
        <note>catalytic</note>
    </ligand>
</feature>
<dbReference type="CDD" id="cd01638">
    <property type="entry name" value="CysQ"/>
    <property type="match status" value="1"/>
</dbReference>
<reference evidence="2 3" key="1">
    <citation type="journal article" date="2013" name="Genome Announc.">
        <title>Draft Genome Sequence of Strain JLT2015T, Belonging to the Family Sphingomonadaceae of the Alphaproteobacteria.</title>
        <authorList>
            <person name="Tang K."/>
            <person name="Liu K."/>
            <person name="Li S."/>
            <person name="Jiao N."/>
        </authorList>
    </citation>
    <scope>NUCLEOTIDE SEQUENCE [LARGE SCALE GENOMIC DNA]</scope>
    <source>
        <strain evidence="2 3">JLT2015</strain>
    </source>
</reference>
<dbReference type="InterPro" id="IPR050725">
    <property type="entry name" value="CysQ/Inositol_MonoPase"/>
</dbReference>
<dbReference type="InterPro" id="IPR000760">
    <property type="entry name" value="Inositol_monophosphatase-like"/>
</dbReference>
<keyword evidence="1" id="KW-0479">Metal-binding</keyword>
<dbReference type="Pfam" id="PF00459">
    <property type="entry name" value="Inositol_P"/>
    <property type="match status" value="2"/>
</dbReference>
<comment type="cofactor">
    <cofactor evidence="1">
        <name>Mg(2+)</name>
        <dbReference type="ChEBI" id="CHEBI:18420"/>
    </cofactor>
</comment>
<feature type="binding site" evidence="1">
    <location>
        <position position="81"/>
    </location>
    <ligand>
        <name>Mg(2+)</name>
        <dbReference type="ChEBI" id="CHEBI:18420"/>
        <label>1</label>
        <note>catalytic</note>
    </ligand>
</feature>
<dbReference type="PANTHER" id="PTHR43028:SF5">
    <property type="entry name" value="3'(2'),5'-BISPHOSPHATE NUCLEOTIDASE 1"/>
    <property type="match status" value="1"/>
</dbReference>
<comment type="caution">
    <text evidence="2">The sequence shown here is derived from an EMBL/GenBank/DDBJ whole genome shotgun (WGS) entry which is preliminary data.</text>
</comment>
<dbReference type="SUPFAM" id="SSF56655">
    <property type="entry name" value="Carbohydrate phosphatase"/>
    <property type="match status" value="1"/>
</dbReference>
<feature type="binding site" evidence="1">
    <location>
        <position position="189"/>
    </location>
    <ligand>
        <name>Mg(2+)</name>
        <dbReference type="ChEBI" id="CHEBI:18420"/>
        <label>1</label>
        <note>catalytic</note>
    </ligand>
</feature>
<sequence length="248" mass="25675">MDDAELAAAIAEEAGCLLTALADAGRLTGKALGDEGDRRANDLIMARLAADRPHDAILSEESADGPARLSARRVWIVDPLDGTREYAAARDDWAVHVGLAVDGVPSAGAVAVPRRGLVLSSAAPPPLPPEGEPLRIITSRTRPAPIAAYAAEQLGARLIRMGSAGAKVAAVMLGEADAYLHSGEQSEWDNLAPVTAALAAGLHCSRLDGTPLRYNRANVIVPDLLVCHPGRAAALVSLAAAFEVRGNP</sequence>
<dbReference type="PANTHER" id="PTHR43028">
    <property type="entry name" value="3'(2'),5'-BISPHOSPHATE NUCLEOTIDASE 1"/>
    <property type="match status" value="1"/>
</dbReference>
<dbReference type="RefSeq" id="WP_008602008.1">
    <property type="nucleotide sequence ID" value="NZ_AMRV01000005.1"/>
</dbReference>
<feature type="binding site" evidence="1">
    <location>
        <position position="80"/>
    </location>
    <ligand>
        <name>Mg(2+)</name>
        <dbReference type="ChEBI" id="CHEBI:18420"/>
        <label>1</label>
        <note>catalytic</note>
    </ligand>
</feature>
<dbReference type="GO" id="GO:0000103">
    <property type="term" value="P:sulfate assimilation"/>
    <property type="evidence" value="ECO:0007669"/>
    <property type="project" value="TreeGrafter"/>
</dbReference>
<dbReference type="Gene3D" id="3.30.540.10">
    <property type="entry name" value="Fructose-1,6-Bisphosphatase, subunit A, domain 1"/>
    <property type="match status" value="1"/>
</dbReference>
<protein>
    <submittedName>
        <fullName evidence="2">Inositol monophosphatase family protein</fullName>
    </submittedName>
</protein>
<dbReference type="PATRIC" id="fig|1234595.3.peg.1790"/>
<dbReference type="OrthoDB" id="9785695at2"/>
<evidence type="ECO:0000313" key="3">
    <source>
        <dbReference type="Proteomes" id="UP000011717"/>
    </source>
</evidence>
<evidence type="ECO:0000256" key="1">
    <source>
        <dbReference type="PIRSR" id="PIRSR600760-2"/>
    </source>
</evidence>
<keyword evidence="3" id="KW-1185">Reference proteome</keyword>